<dbReference type="Pfam" id="PF13649">
    <property type="entry name" value="Methyltransf_25"/>
    <property type="match status" value="1"/>
</dbReference>
<dbReference type="AlphaFoldDB" id="A0A6A6TVN6"/>
<proteinExistence type="predicted"/>
<feature type="domain" description="Methyltransferase" evidence="1">
    <location>
        <begin position="65"/>
        <end position="162"/>
    </location>
</feature>
<keyword evidence="2" id="KW-0489">Methyltransferase</keyword>
<dbReference type="EMBL" id="MU004243">
    <property type="protein sequence ID" value="KAF2664149.1"/>
    <property type="molecule type" value="Genomic_DNA"/>
</dbReference>
<dbReference type="PANTHER" id="PTHR44068:SF11">
    <property type="entry name" value="GERANYL DIPHOSPHATE 2-C-METHYLTRANSFERASE"/>
    <property type="match status" value="1"/>
</dbReference>
<organism evidence="2 3">
    <name type="scientific">Microthyrium microscopicum</name>
    <dbReference type="NCBI Taxonomy" id="703497"/>
    <lineage>
        <taxon>Eukaryota</taxon>
        <taxon>Fungi</taxon>
        <taxon>Dikarya</taxon>
        <taxon>Ascomycota</taxon>
        <taxon>Pezizomycotina</taxon>
        <taxon>Dothideomycetes</taxon>
        <taxon>Dothideomycetes incertae sedis</taxon>
        <taxon>Microthyriales</taxon>
        <taxon>Microthyriaceae</taxon>
        <taxon>Microthyrium</taxon>
    </lineage>
</organism>
<dbReference type="SUPFAM" id="SSF53335">
    <property type="entry name" value="S-adenosyl-L-methionine-dependent methyltransferases"/>
    <property type="match status" value="1"/>
</dbReference>
<name>A0A6A6TVN6_9PEZI</name>
<dbReference type="Gene3D" id="3.40.50.150">
    <property type="entry name" value="Vaccinia Virus protein VP39"/>
    <property type="match status" value="1"/>
</dbReference>
<dbReference type="GO" id="GO:0032259">
    <property type="term" value="P:methylation"/>
    <property type="evidence" value="ECO:0007669"/>
    <property type="project" value="UniProtKB-KW"/>
</dbReference>
<reference evidence="2" key="1">
    <citation type="journal article" date="2020" name="Stud. Mycol.">
        <title>101 Dothideomycetes genomes: a test case for predicting lifestyles and emergence of pathogens.</title>
        <authorList>
            <person name="Haridas S."/>
            <person name="Albert R."/>
            <person name="Binder M."/>
            <person name="Bloem J."/>
            <person name="Labutti K."/>
            <person name="Salamov A."/>
            <person name="Andreopoulos B."/>
            <person name="Baker S."/>
            <person name="Barry K."/>
            <person name="Bills G."/>
            <person name="Bluhm B."/>
            <person name="Cannon C."/>
            <person name="Castanera R."/>
            <person name="Culley D."/>
            <person name="Daum C."/>
            <person name="Ezra D."/>
            <person name="Gonzalez J."/>
            <person name="Henrissat B."/>
            <person name="Kuo A."/>
            <person name="Liang C."/>
            <person name="Lipzen A."/>
            <person name="Lutzoni F."/>
            <person name="Magnuson J."/>
            <person name="Mondo S."/>
            <person name="Nolan M."/>
            <person name="Ohm R."/>
            <person name="Pangilinan J."/>
            <person name="Park H.-J."/>
            <person name="Ramirez L."/>
            <person name="Alfaro M."/>
            <person name="Sun H."/>
            <person name="Tritt A."/>
            <person name="Yoshinaga Y."/>
            <person name="Zwiers L.-H."/>
            <person name="Turgeon B."/>
            <person name="Goodwin S."/>
            <person name="Spatafora J."/>
            <person name="Crous P."/>
            <person name="Grigoriev I."/>
        </authorList>
    </citation>
    <scope>NUCLEOTIDE SEQUENCE</scope>
    <source>
        <strain evidence="2">CBS 115976</strain>
    </source>
</reference>
<dbReference type="InterPro" id="IPR050447">
    <property type="entry name" value="Erg6_SMT_methyltransf"/>
</dbReference>
<gene>
    <name evidence="2" type="ORF">BT63DRAFT_102238</name>
</gene>
<dbReference type="PANTHER" id="PTHR44068">
    <property type="entry name" value="ZGC:194242"/>
    <property type="match status" value="1"/>
</dbReference>
<evidence type="ECO:0000313" key="2">
    <source>
        <dbReference type="EMBL" id="KAF2664149.1"/>
    </source>
</evidence>
<dbReference type="Proteomes" id="UP000799302">
    <property type="component" value="Unassembled WGS sequence"/>
</dbReference>
<dbReference type="GO" id="GO:0008168">
    <property type="term" value="F:methyltransferase activity"/>
    <property type="evidence" value="ECO:0007669"/>
    <property type="project" value="UniProtKB-KW"/>
</dbReference>
<evidence type="ECO:0000259" key="1">
    <source>
        <dbReference type="Pfam" id="PF13649"/>
    </source>
</evidence>
<protein>
    <submittedName>
        <fullName evidence="2">Methyltransferase domain-containing protein</fullName>
    </submittedName>
</protein>
<sequence>MNSTTPPTMASSAETPVDVKSRLKDSYDIIANDYNSWTNKHHDTIRLKFLDSLLSKLNTKEPTAVLELGCGGGKPVTTTLLTHPKMTVTANDMSSTQISIAKSNIDPGTADRVTFVEGDMMALSFPDGSLDAVLGFYSIIHLPREEQPKLLENIIKWLKPGGYLLANFSAVDMPAASIPNWLHEKGWMFWSGWGEAGTLQKLKDAKFEIVEQEVQKDTADSGVFLWVIARTPAN</sequence>
<dbReference type="InterPro" id="IPR041698">
    <property type="entry name" value="Methyltransf_25"/>
</dbReference>
<accession>A0A6A6TVN6</accession>
<evidence type="ECO:0000313" key="3">
    <source>
        <dbReference type="Proteomes" id="UP000799302"/>
    </source>
</evidence>
<dbReference type="CDD" id="cd02440">
    <property type="entry name" value="AdoMet_MTases"/>
    <property type="match status" value="1"/>
</dbReference>
<keyword evidence="3" id="KW-1185">Reference proteome</keyword>
<dbReference type="OrthoDB" id="540004at2759"/>
<dbReference type="InterPro" id="IPR029063">
    <property type="entry name" value="SAM-dependent_MTases_sf"/>
</dbReference>
<keyword evidence="2" id="KW-0808">Transferase</keyword>